<dbReference type="EMBL" id="MGDZ01000032">
    <property type="protein sequence ID" value="OGL73424.1"/>
    <property type="molecule type" value="Genomic_DNA"/>
</dbReference>
<comment type="caution">
    <text evidence="1">The sequence shown here is derived from an EMBL/GenBank/DDBJ whole genome shotgun (WGS) entry which is preliminary data.</text>
</comment>
<dbReference type="Proteomes" id="UP000176303">
    <property type="component" value="Unassembled WGS sequence"/>
</dbReference>
<dbReference type="Gene3D" id="1.10.150.240">
    <property type="entry name" value="Putative phosphatase, domain 2"/>
    <property type="match status" value="1"/>
</dbReference>
<dbReference type="STRING" id="1802391.A3D72_03240"/>
<dbReference type="InterPro" id="IPR036412">
    <property type="entry name" value="HAD-like_sf"/>
</dbReference>
<name>A0A1F7U6P4_9BACT</name>
<proteinExistence type="predicted"/>
<gene>
    <name evidence="1" type="ORF">A3D72_03240</name>
</gene>
<accession>A0A1F7U6P4</accession>
<dbReference type="PANTHER" id="PTHR43611:SF3">
    <property type="entry name" value="FLAVIN MONONUCLEOTIDE HYDROLASE 1, CHLOROPLATIC"/>
    <property type="match status" value="1"/>
</dbReference>
<protein>
    <recommendedName>
        <fullName evidence="3">HAD family hydrolase</fullName>
    </recommendedName>
</protein>
<evidence type="ECO:0000313" key="1">
    <source>
        <dbReference type="EMBL" id="OGL73424.1"/>
    </source>
</evidence>
<dbReference type="SUPFAM" id="SSF56784">
    <property type="entry name" value="HAD-like"/>
    <property type="match status" value="1"/>
</dbReference>
<dbReference type="AlphaFoldDB" id="A0A1F7U6P4"/>
<evidence type="ECO:0008006" key="3">
    <source>
        <dbReference type="Google" id="ProtNLM"/>
    </source>
</evidence>
<dbReference type="Gene3D" id="3.40.50.1000">
    <property type="entry name" value="HAD superfamily/HAD-like"/>
    <property type="match status" value="1"/>
</dbReference>
<evidence type="ECO:0000313" key="2">
    <source>
        <dbReference type="Proteomes" id="UP000176303"/>
    </source>
</evidence>
<dbReference type="PANTHER" id="PTHR43611">
    <property type="entry name" value="ALPHA-D-GLUCOSE 1-PHOSPHATE PHOSPHATASE"/>
    <property type="match status" value="1"/>
</dbReference>
<organism evidence="1 2">
    <name type="scientific">Candidatus Uhrbacteria bacterium RIFCSPHIGHO2_02_FULL_57_19</name>
    <dbReference type="NCBI Taxonomy" id="1802391"/>
    <lineage>
        <taxon>Bacteria</taxon>
        <taxon>Candidatus Uhriibacteriota</taxon>
    </lineage>
</organism>
<reference evidence="1 2" key="1">
    <citation type="journal article" date="2016" name="Nat. Commun.">
        <title>Thousands of microbial genomes shed light on interconnected biogeochemical processes in an aquifer system.</title>
        <authorList>
            <person name="Anantharaman K."/>
            <person name="Brown C.T."/>
            <person name="Hug L.A."/>
            <person name="Sharon I."/>
            <person name="Castelle C.J."/>
            <person name="Probst A.J."/>
            <person name="Thomas B.C."/>
            <person name="Singh A."/>
            <person name="Wilkins M.J."/>
            <person name="Karaoz U."/>
            <person name="Brodie E.L."/>
            <person name="Williams K.H."/>
            <person name="Hubbard S.S."/>
            <person name="Banfield J.F."/>
        </authorList>
    </citation>
    <scope>NUCLEOTIDE SEQUENCE [LARGE SCALE GENOMIC DNA]</scope>
</reference>
<dbReference type="InterPro" id="IPR023198">
    <property type="entry name" value="PGP-like_dom2"/>
</dbReference>
<dbReference type="InterPro" id="IPR023214">
    <property type="entry name" value="HAD_sf"/>
</dbReference>
<sequence length="200" mass="22527">MAIRTLFVDLGGVVVKYKNDITLQGLAALSDKSAAEVEQLIFAKLDKEFDEGLLNEREFFAKALLELGTVILEDEFWGCWKNIFQADEGVVQILHEARGNGVEVIAASNIDPKRFESIRDTGCLAPFHKLGLSFQMKTRKPFKTFFERLMRMTETPLAECLFVDDLMKNTDSAIDFGLTSLLFITPDALRRVLRGYGVLP</sequence>